<proteinExistence type="predicted"/>
<dbReference type="EMBL" id="CP042913">
    <property type="protein sequence ID" value="QEG34248.1"/>
    <property type="molecule type" value="Genomic_DNA"/>
</dbReference>
<accession>A0A5B9Q5D5</accession>
<sequence length="162" mass="18393">MSPRFFHEAFWLKYNRRMYLFRRLSIFLIAICSVNIGCSNQVERVALSGNVSFDKEPVNNGQVSFEPVQGESGKMEFGIIVDGKYSIPKEFGLVPGKYLVRITGDRATGKKAEQNAFLKESEGVSLEIYEQYIPPQYNTGSNLIVLIEPAEHLEKDFELTSE</sequence>
<dbReference type="OrthoDB" id="280343at2"/>
<keyword evidence="2" id="KW-1185">Reference proteome</keyword>
<dbReference type="AlphaFoldDB" id="A0A5B9Q5D5"/>
<reference evidence="1 2" key="1">
    <citation type="submission" date="2019-08" db="EMBL/GenBank/DDBJ databases">
        <title>Deep-cultivation of Planctomycetes and their phenomic and genomic characterization uncovers novel biology.</title>
        <authorList>
            <person name="Wiegand S."/>
            <person name="Jogler M."/>
            <person name="Boedeker C."/>
            <person name="Pinto D."/>
            <person name="Vollmers J."/>
            <person name="Rivas-Marin E."/>
            <person name="Kohn T."/>
            <person name="Peeters S.H."/>
            <person name="Heuer A."/>
            <person name="Rast P."/>
            <person name="Oberbeckmann S."/>
            <person name="Bunk B."/>
            <person name="Jeske O."/>
            <person name="Meyerdierks A."/>
            <person name="Storesund J.E."/>
            <person name="Kallscheuer N."/>
            <person name="Luecker S."/>
            <person name="Lage O.M."/>
            <person name="Pohl T."/>
            <person name="Merkel B.J."/>
            <person name="Hornburger P."/>
            <person name="Mueller R.-W."/>
            <person name="Bruemmer F."/>
            <person name="Labrenz M."/>
            <person name="Spormann A.M."/>
            <person name="Op den Camp H."/>
            <person name="Overmann J."/>
            <person name="Amann R."/>
            <person name="Jetten M.S.M."/>
            <person name="Mascher T."/>
            <person name="Medema M.H."/>
            <person name="Devos D.P."/>
            <person name="Kaster A.-K."/>
            <person name="Ovreas L."/>
            <person name="Rohde M."/>
            <person name="Galperin M.Y."/>
            <person name="Jogler C."/>
        </authorList>
    </citation>
    <scope>NUCLEOTIDE SEQUENCE [LARGE SCALE GENOMIC DNA]</scope>
    <source>
        <strain evidence="1 2">Pr1d</strain>
    </source>
</reference>
<dbReference type="KEGG" id="bgok:Pr1d_15220"/>
<evidence type="ECO:0000313" key="1">
    <source>
        <dbReference type="EMBL" id="QEG34248.1"/>
    </source>
</evidence>
<protein>
    <submittedName>
        <fullName evidence="1">Uncharacterized protein</fullName>
    </submittedName>
</protein>
<evidence type="ECO:0000313" key="2">
    <source>
        <dbReference type="Proteomes" id="UP000323917"/>
    </source>
</evidence>
<dbReference type="Proteomes" id="UP000323917">
    <property type="component" value="Chromosome"/>
</dbReference>
<gene>
    <name evidence="1" type="ORF">Pr1d_15220</name>
</gene>
<name>A0A5B9Q5D5_9BACT</name>
<organism evidence="1 2">
    <name type="scientific">Bythopirellula goksoeyrii</name>
    <dbReference type="NCBI Taxonomy" id="1400387"/>
    <lineage>
        <taxon>Bacteria</taxon>
        <taxon>Pseudomonadati</taxon>
        <taxon>Planctomycetota</taxon>
        <taxon>Planctomycetia</taxon>
        <taxon>Pirellulales</taxon>
        <taxon>Lacipirellulaceae</taxon>
        <taxon>Bythopirellula</taxon>
    </lineage>
</organism>
<dbReference type="RefSeq" id="WP_148072925.1">
    <property type="nucleotide sequence ID" value="NZ_CP042913.1"/>
</dbReference>